<dbReference type="GO" id="GO:0006270">
    <property type="term" value="P:DNA replication initiation"/>
    <property type="evidence" value="ECO:0007669"/>
    <property type="project" value="UniProtKB-ARBA"/>
</dbReference>
<dbReference type="GO" id="GO:0005829">
    <property type="term" value="C:cytosol"/>
    <property type="evidence" value="ECO:0007669"/>
    <property type="project" value="TreeGrafter"/>
</dbReference>
<organism evidence="6 7">
    <name type="scientific">Phaeodactylibacter xiamenensis</name>
    <dbReference type="NCBI Taxonomy" id="1524460"/>
    <lineage>
        <taxon>Bacteria</taxon>
        <taxon>Pseudomonadati</taxon>
        <taxon>Bacteroidota</taxon>
        <taxon>Saprospiria</taxon>
        <taxon>Saprospirales</taxon>
        <taxon>Haliscomenobacteraceae</taxon>
        <taxon>Phaeodactylibacter</taxon>
    </lineage>
</organism>
<dbReference type="GO" id="GO:0003677">
    <property type="term" value="F:DNA binding"/>
    <property type="evidence" value="ECO:0007669"/>
    <property type="project" value="UniProtKB-KW"/>
</dbReference>
<dbReference type="PANTHER" id="PTHR33175:SF3">
    <property type="entry name" value="DNA-BINDING PROTEIN HU-BETA"/>
    <property type="match status" value="1"/>
</dbReference>
<evidence type="ECO:0000256" key="1">
    <source>
        <dbReference type="ARBA" id="ARBA00003819"/>
    </source>
</evidence>
<dbReference type="GO" id="GO:0030261">
    <property type="term" value="P:chromosome condensation"/>
    <property type="evidence" value="ECO:0007669"/>
    <property type="project" value="UniProtKB-KW"/>
</dbReference>
<comment type="function">
    <text evidence="1">Histone-like DNA-binding protein which is capable of wrapping DNA to stabilize it, and thus to prevent its denaturation under extreme environmental conditions.</text>
</comment>
<dbReference type="Gene3D" id="4.10.520.10">
    <property type="entry name" value="IHF-like DNA-binding proteins"/>
    <property type="match status" value="1"/>
</dbReference>
<dbReference type="SUPFAM" id="SSF47729">
    <property type="entry name" value="IHF-like DNA-binding proteins"/>
    <property type="match status" value="1"/>
</dbReference>
<accession>A0A098S4W2</accession>
<keyword evidence="3" id="KW-0226">DNA condensation</keyword>
<dbReference type="OrthoDB" id="9799835at2"/>
<protein>
    <submittedName>
        <fullName evidence="6">Transcriptional regulator HU subunit alpha</fullName>
    </submittedName>
</protein>
<dbReference type="EMBL" id="JPOS01000037">
    <property type="protein sequence ID" value="KGE87369.1"/>
    <property type="molecule type" value="Genomic_DNA"/>
</dbReference>
<proteinExistence type="inferred from homology"/>
<dbReference type="FunFam" id="4.10.520.10:FF:000001">
    <property type="entry name" value="DNA-binding protein HU"/>
    <property type="match status" value="1"/>
</dbReference>
<dbReference type="Proteomes" id="UP000029736">
    <property type="component" value="Unassembled WGS sequence"/>
</dbReference>
<dbReference type="GO" id="GO:1990178">
    <property type="term" value="C:HU-DNA complex"/>
    <property type="evidence" value="ECO:0007669"/>
    <property type="project" value="UniProtKB-ARBA"/>
</dbReference>
<dbReference type="Pfam" id="PF00216">
    <property type="entry name" value="Bac_DNA_binding"/>
    <property type="match status" value="1"/>
</dbReference>
<evidence type="ECO:0000256" key="2">
    <source>
        <dbReference type="ARBA" id="ARBA00010529"/>
    </source>
</evidence>
<dbReference type="InterPro" id="IPR000119">
    <property type="entry name" value="Hist_DNA-bd"/>
</dbReference>
<dbReference type="PROSITE" id="PS00045">
    <property type="entry name" value="HISTONE_LIKE"/>
    <property type="match status" value="1"/>
</dbReference>
<dbReference type="InterPro" id="IPR020816">
    <property type="entry name" value="Histone-like_DNA-bd_CS"/>
</dbReference>
<comment type="similarity">
    <text evidence="2 5">Belongs to the bacterial histone-like protein family.</text>
</comment>
<reference evidence="6 7" key="1">
    <citation type="journal article" date="2014" name="Int. J. Syst. Evol. Microbiol.">
        <title>Phaeodactylibacter xiamenensis gen. nov., sp. nov., a member of the family Saprospiraceae isolated from the marine alga Phaeodactylum tricornutum.</title>
        <authorList>
            <person name="Chen Z.Jr."/>
            <person name="Lei X."/>
            <person name="Lai Q."/>
            <person name="Li Y."/>
            <person name="Zhang B."/>
            <person name="Zhang J."/>
            <person name="Zhang H."/>
            <person name="Yang L."/>
            <person name="Zheng W."/>
            <person name="Tian Y."/>
            <person name="Yu Z."/>
            <person name="Xu H.Jr."/>
            <person name="Zheng T."/>
        </authorList>
    </citation>
    <scope>NUCLEOTIDE SEQUENCE [LARGE SCALE GENOMIC DNA]</scope>
    <source>
        <strain evidence="6 7">KD52</strain>
    </source>
</reference>
<dbReference type="RefSeq" id="WP_044222245.1">
    <property type="nucleotide sequence ID" value="NZ_CAKZLC010000124.1"/>
</dbReference>
<comment type="caution">
    <text evidence="6">The sequence shown here is derived from an EMBL/GenBank/DDBJ whole genome shotgun (WGS) entry which is preliminary data.</text>
</comment>
<name>A0A098S4W2_9BACT</name>
<dbReference type="GO" id="GO:0042802">
    <property type="term" value="F:identical protein binding"/>
    <property type="evidence" value="ECO:0007669"/>
    <property type="project" value="UniProtKB-ARBA"/>
</dbReference>
<dbReference type="GO" id="GO:1990103">
    <property type="term" value="C:DnaA-HU complex"/>
    <property type="evidence" value="ECO:0007669"/>
    <property type="project" value="UniProtKB-ARBA"/>
</dbReference>
<evidence type="ECO:0000313" key="7">
    <source>
        <dbReference type="Proteomes" id="UP000029736"/>
    </source>
</evidence>
<dbReference type="GO" id="GO:0006351">
    <property type="term" value="P:DNA-templated transcription"/>
    <property type="evidence" value="ECO:0007669"/>
    <property type="project" value="UniProtKB-ARBA"/>
</dbReference>
<evidence type="ECO:0000256" key="5">
    <source>
        <dbReference type="RuleBase" id="RU003939"/>
    </source>
</evidence>
<evidence type="ECO:0000256" key="4">
    <source>
        <dbReference type="ARBA" id="ARBA00023125"/>
    </source>
</evidence>
<dbReference type="GO" id="GO:0030527">
    <property type="term" value="F:structural constituent of chromatin"/>
    <property type="evidence" value="ECO:0007669"/>
    <property type="project" value="InterPro"/>
</dbReference>
<dbReference type="PANTHER" id="PTHR33175">
    <property type="entry name" value="DNA-BINDING PROTEIN HU"/>
    <property type="match status" value="1"/>
</dbReference>
<dbReference type="PRINTS" id="PR01727">
    <property type="entry name" value="DNABINDINGHU"/>
</dbReference>
<gene>
    <name evidence="6" type="ORF">IX84_15320</name>
</gene>
<dbReference type="AlphaFoldDB" id="A0A098S4W2"/>
<dbReference type="CDD" id="cd13831">
    <property type="entry name" value="HU"/>
    <property type="match status" value="1"/>
</dbReference>
<dbReference type="SMART" id="SM00411">
    <property type="entry name" value="BHL"/>
    <property type="match status" value="1"/>
</dbReference>
<evidence type="ECO:0000313" key="6">
    <source>
        <dbReference type="EMBL" id="KGE87369.1"/>
    </source>
</evidence>
<keyword evidence="7" id="KW-1185">Reference proteome</keyword>
<keyword evidence="4" id="KW-0238">DNA-binding</keyword>
<dbReference type="STRING" id="1524460.IX84_15320"/>
<dbReference type="InterPro" id="IPR010992">
    <property type="entry name" value="IHF-like_DNA-bd_dom_sf"/>
</dbReference>
<evidence type="ECO:0000256" key="3">
    <source>
        <dbReference type="ARBA" id="ARBA00023067"/>
    </source>
</evidence>
<sequence length="91" mass="9498">MNKGDLINKIADSANLSKAQATDALNAVLDGITDSLKGGDKVTLIGFGTFSVSHREARSGRNPQTGETIKIAAKNVVKFKPGKEISDAVNA</sequence>